<evidence type="ECO:0000256" key="1">
    <source>
        <dbReference type="SAM" id="MobiDB-lite"/>
    </source>
</evidence>
<name>A0A183IM49_9BILA</name>
<evidence type="ECO:0000313" key="3">
    <source>
        <dbReference type="Proteomes" id="UP000270296"/>
    </source>
</evidence>
<sequence>MVAAAEGGARLSSSLQTVTIVVMLHSGQASFCVDFDDDDDVDDKHGLRWTDRQIPPTAVYDDYDDDSDDCGRQATDRPTSKAGTAVHTINTIA</sequence>
<accession>A0A183IM49</accession>
<organism evidence="4">
    <name type="scientific">Soboliphyme baturini</name>
    <dbReference type="NCBI Taxonomy" id="241478"/>
    <lineage>
        <taxon>Eukaryota</taxon>
        <taxon>Metazoa</taxon>
        <taxon>Ecdysozoa</taxon>
        <taxon>Nematoda</taxon>
        <taxon>Enoplea</taxon>
        <taxon>Dorylaimia</taxon>
        <taxon>Dioctophymatida</taxon>
        <taxon>Dioctophymatoidea</taxon>
        <taxon>Soboliphymatidae</taxon>
        <taxon>Soboliphyme</taxon>
    </lineage>
</organism>
<feature type="region of interest" description="Disordered" evidence="1">
    <location>
        <begin position="57"/>
        <end position="93"/>
    </location>
</feature>
<evidence type="ECO:0000313" key="4">
    <source>
        <dbReference type="WBParaSite" id="SBAD_0000489101-mRNA-1"/>
    </source>
</evidence>
<dbReference type="AlphaFoldDB" id="A0A183IM49"/>
<gene>
    <name evidence="2" type="ORF">SBAD_LOCUS4695</name>
</gene>
<evidence type="ECO:0000313" key="2">
    <source>
        <dbReference type="EMBL" id="VDP05173.1"/>
    </source>
</evidence>
<protein>
    <submittedName>
        <fullName evidence="4">Secreted protein</fullName>
    </submittedName>
</protein>
<reference evidence="4" key="1">
    <citation type="submission" date="2016-06" db="UniProtKB">
        <authorList>
            <consortium name="WormBaseParasite"/>
        </authorList>
    </citation>
    <scope>IDENTIFICATION</scope>
</reference>
<keyword evidence="3" id="KW-1185">Reference proteome</keyword>
<dbReference type="WBParaSite" id="SBAD_0000489101-mRNA-1">
    <property type="protein sequence ID" value="SBAD_0000489101-mRNA-1"/>
    <property type="gene ID" value="SBAD_0000489101"/>
</dbReference>
<proteinExistence type="predicted"/>
<reference evidence="2 3" key="2">
    <citation type="submission" date="2018-11" db="EMBL/GenBank/DDBJ databases">
        <authorList>
            <consortium name="Pathogen Informatics"/>
        </authorList>
    </citation>
    <scope>NUCLEOTIDE SEQUENCE [LARGE SCALE GENOMIC DNA]</scope>
</reference>
<feature type="compositionally biased region" description="Basic and acidic residues" evidence="1">
    <location>
        <begin position="69"/>
        <end position="79"/>
    </location>
</feature>
<dbReference type="Proteomes" id="UP000270296">
    <property type="component" value="Unassembled WGS sequence"/>
</dbReference>
<dbReference type="EMBL" id="UZAM01008488">
    <property type="protein sequence ID" value="VDP05173.1"/>
    <property type="molecule type" value="Genomic_DNA"/>
</dbReference>